<dbReference type="Proteomes" id="UP000294498">
    <property type="component" value="Unassembled WGS sequence"/>
</dbReference>
<dbReference type="EMBL" id="SODV01000001">
    <property type="protein sequence ID" value="TDW99784.1"/>
    <property type="molecule type" value="Genomic_DNA"/>
</dbReference>
<dbReference type="InterPro" id="IPR023393">
    <property type="entry name" value="START-like_dom_sf"/>
</dbReference>
<sequence length="164" mass="18545">MPTIRLTTRIQAPPERCFDLSRSIDLHTISTASSGERAIAGRTTGLIGLGETVTWEARHFGVRQRLTSRITAFERPVFFVDEMVRGAFRSIHHEHRFSADGEATIMQDTFTYVSPLGWLGRAADVLFLERYMRQLLLERNAVIRGYAESGKSLDGDLFVVDSRL</sequence>
<dbReference type="CDD" id="cd07820">
    <property type="entry name" value="SRPBCC_3"/>
    <property type="match status" value="1"/>
</dbReference>
<keyword evidence="2" id="KW-1185">Reference proteome</keyword>
<evidence type="ECO:0000313" key="1">
    <source>
        <dbReference type="EMBL" id="TDW99784.1"/>
    </source>
</evidence>
<proteinExistence type="predicted"/>
<dbReference type="InterPro" id="IPR019587">
    <property type="entry name" value="Polyketide_cyclase/dehydratase"/>
</dbReference>
<dbReference type="RefSeq" id="WP_133990780.1">
    <property type="nucleotide sequence ID" value="NZ_SODV01000001.1"/>
</dbReference>
<comment type="caution">
    <text evidence="1">The sequence shown here is derived from an EMBL/GenBank/DDBJ whole genome shotgun (WGS) entry which is preliminary data.</text>
</comment>
<accession>A0A4R8DQU7</accession>
<protein>
    <submittedName>
        <fullName evidence="1">Ligand-binding SRPBCC domain-containing protein</fullName>
    </submittedName>
</protein>
<gene>
    <name evidence="1" type="ORF">EDB95_0795</name>
</gene>
<organism evidence="1 2">
    <name type="scientific">Dinghuibacter silviterrae</name>
    <dbReference type="NCBI Taxonomy" id="1539049"/>
    <lineage>
        <taxon>Bacteria</taxon>
        <taxon>Pseudomonadati</taxon>
        <taxon>Bacteroidota</taxon>
        <taxon>Chitinophagia</taxon>
        <taxon>Chitinophagales</taxon>
        <taxon>Chitinophagaceae</taxon>
        <taxon>Dinghuibacter</taxon>
    </lineage>
</organism>
<dbReference type="SUPFAM" id="SSF55961">
    <property type="entry name" value="Bet v1-like"/>
    <property type="match status" value="1"/>
</dbReference>
<dbReference type="AlphaFoldDB" id="A0A4R8DQU7"/>
<evidence type="ECO:0000313" key="2">
    <source>
        <dbReference type="Proteomes" id="UP000294498"/>
    </source>
</evidence>
<dbReference type="Gene3D" id="3.30.530.20">
    <property type="match status" value="1"/>
</dbReference>
<reference evidence="1 2" key="1">
    <citation type="submission" date="2019-03" db="EMBL/GenBank/DDBJ databases">
        <title>Genomic Encyclopedia of Type Strains, Phase IV (KMG-IV): sequencing the most valuable type-strain genomes for metagenomic binning, comparative biology and taxonomic classification.</title>
        <authorList>
            <person name="Goeker M."/>
        </authorList>
    </citation>
    <scope>NUCLEOTIDE SEQUENCE [LARGE SCALE GENOMIC DNA]</scope>
    <source>
        <strain evidence="1 2">DSM 100059</strain>
    </source>
</reference>
<dbReference type="Pfam" id="PF10604">
    <property type="entry name" value="Polyketide_cyc2"/>
    <property type="match status" value="1"/>
</dbReference>
<name>A0A4R8DQU7_9BACT</name>
<dbReference type="OrthoDB" id="9801773at2"/>